<reference evidence="1" key="1">
    <citation type="submission" date="2015-10" db="EMBL/GenBank/DDBJ databases">
        <title>Biosynthesis of SCL-MCL polyhydroxyalkanoates by metagenomic clones in Pseudomonas putida.</title>
        <authorList>
            <person name="Cheng J."/>
            <person name="Charles T.C."/>
        </authorList>
    </citation>
    <scope>NUCLEOTIDE SEQUENCE</scope>
</reference>
<evidence type="ECO:0000313" key="1">
    <source>
        <dbReference type="EMBL" id="ALV86775.1"/>
    </source>
</evidence>
<dbReference type="EMBL" id="KT944278">
    <property type="protein sequence ID" value="ALV86775.1"/>
    <property type="molecule type" value="Genomic_DNA"/>
</dbReference>
<feature type="non-terminal residue" evidence="1">
    <location>
        <position position="206"/>
    </location>
</feature>
<protein>
    <submittedName>
        <fullName evidence="1">Uncharacterized protein</fullName>
    </submittedName>
</protein>
<dbReference type="AntiFam" id="ANF00009">
    <property type="entry name" value="Shadow ORF (opposite transposase protein)"/>
</dbReference>
<organism evidence="1">
    <name type="scientific">uncultured bacterium P11N2</name>
    <dbReference type="NCBI Taxonomy" id="1748282"/>
    <lineage>
        <taxon>Bacteria</taxon>
        <taxon>environmental samples</taxon>
    </lineage>
</organism>
<proteinExistence type="predicted"/>
<accession>A0A0U3U9M6</accession>
<dbReference type="AlphaFoldDB" id="A0A0U3U9M6"/>
<name>A0A0U3U9M6_9BACT</name>
<sequence length="206" mass="22585">MTAILATAIRVEDQPRLWMASEPRHAQCIGDGAGLHVGRHAPAHNVATEQINHRRQKQPAFVGSDVRDVACPDPIGCFGCEVARQQVLSYGQVVFAVGCDDKLFLASGLNTVKFHQPSDPLFAHAYVSILQFFPHPWPTVFAFDFTMYGLNVRQHGGGVKPLFCSRLAGLTCFFSSPVLKVTADANIQRFARQCDWPVVLVPSNPG</sequence>